<protein>
    <submittedName>
        <fullName evidence="3">Uncharacterized protein</fullName>
    </submittedName>
</protein>
<name>A0A7K0K265_9ACTO</name>
<evidence type="ECO:0000256" key="2">
    <source>
        <dbReference type="SAM" id="Phobius"/>
    </source>
</evidence>
<feature type="region of interest" description="Disordered" evidence="1">
    <location>
        <begin position="48"/>
        <end position="119"/>
    </location>
</feature>
<dbReference type="RefSeq" id="WP_154544408.1">
    <property type="nucleotide sequence ID" value="NZ_VUMY01000007.1"/>
</dbReference>
<sequence>MSLNKLESWLTETPKHLVAALFSLAAAGIVLVIVILFVVSPQIAAIPNDPDAKAGPQPKSTKTGSSQLLVEVSGKTYRNNSTLNMGILDAPSATPAEGTKPADNGAPLPEPPKIDPQAQLNLDGVSDLTYPSSLTSVDTDTEAEVPTPSKTSKWAKKTPTKSPKSNQVKAGDPLNFAGLKAFFADLKNGDFTTMQRACWTITPEVFTDRFTTQPAQYALVEALGTAPEKTEVGLKWSGKFVEVSVSWSELSTHYSCPVLAYGGELDAVSVPDVTYVMERLLARNSYPLSPSDSEDNYPLLCSEWSPPAEFTEFSPRASEKLTLDEKGLIDDATFATLQKILESDIKLYTVKNEYPMYLRASESQLKEPSAYFFRDKDGSLCIGSVVEKR</sequence>
<keyword evidence="2" id="KW-1133">Transmembrane helix</keyword>
<evidence type="ECO:0000256" key="1">
    <source>
        <dbReference type="SAM" id="MobiDB-lite"/>
    </source>
</evidence>
<accession>A0A7K0K265</accession>
<dbReference type="EMBL" id="VUMY01000007">
    <property type="protein sequence ID" value="MST49573.1"/>
    <property type="molecule type" value="Genomic_DNA"/>
</dbReference>
<evidence type="ECO:0000313" key="4">
    <source>
        <dbReference type="Proteomes" id="UP000442535"/>
    </source>
</evidence>
<organism evidence="3 4">
    <name type="scientific">Mobiluncus porci</name>
    <dbReference type="NCBI Taxonomy" id="2652278"/>
    <lineage>
        <taxon>Bacteria</taxon>
        <taxon>Bacillati</taxon>
        <taxon>Actinomycetota</taxon>
        <taxon>Actinomycetes</taxon>
        <taxon>Actinomycetales</taxon>
        <taxon>Actinomycetaceae</taxon>
        <taxon>Mobiluncus</taxon>
    </lineage>
</organism>
<reference evidence="3 4" key="1">
    <citation type="submission" date="2019-08" db="EMBL/GenBank/DDBJ databases">
        <title>In-depth cultivation of the pig gut microbiome towards novel bacterial diversity and tailored functional studies.</title>
        <authorList>
            <person name="Wylensek D."/>
            <person name="Hitch T.C.A."/>
            <person name="Clavel T."/>
        </authorList>
    </citation>
    <scope>NUCLEOTIDE SEQUENCE [LARGE SCALE GENOMIC DNA]</scope>
    <source>
        <strain evidence="3 4">RF-GAM-744-WT-7</strain>
    </source>
</reference>
<comment type="caution">
    <text evidence="3">The sequence shown here is derived from an EMBL/GenBank/DDBJ whole genome shotgun (WGS) entry which is preliminary data.</text>
</comment>
<dbReference type="AlphaFoldDB" id="A0A7K0K265"/>
<gene>
    <name evidence="3" type="ORF">FYJ63_04900</name>
</gene>
<evidence type="ECO:0000313" key="3">
    <source>
        <dbReference type="EMBL" id="MST49573.1"/>
    </source>
</evidence>
<feature type="region of interest" description="Disordered" evidence="1">
    <location>
        <begin position="131"/>
        <end position="170"/>
    </location>
</feature>
<keyword evidence="2" id="KW-0812">Transmembrane</keyword>
<feature type="compositionally biased region" description="Polar residues" evidence="1">
    <location>
        <begin position="58"/>
        <end position="68"/>
    </location>
</feature>
<keyword evidence="2" id="KW-0472">Membrane</keyword>
<proteinExistence type="predicted"/>
<keyword evidence="4" id="KW-1185">Reference proteome</keyword>
<feature type="transmembrane region" description="Helical" evidence="2">
    <location>
        <begin position="20"/>
        <end position="39"/>
    </location>
</feature>
<dbReference type="Proteomes" id="UP000442535">
    <property type="component" value="Unassembled WGS sequence"/>
</dbReference>